<dbReference type="AlphaFoldDB" id="A0A1B8HNW9"/>
<dbReference type="RefSeq" id="WP_067420260.1">
    <property type="nucleotide sequence ID" value="NZ_LZEX01000001.1"/>
</dbReference>
<dbReference type="Proteomes" id="UP000092247">
    <property type="component" value="Unassembled WGS sequence"/>
</dbReference>
<name>A0A1B8HNW9_9GAMM</name>
<evidence type="ECO:0000313" key="1">
    <source>
        <dbReference type="EMBL" id="OBU11186.1"/>
    </source>
</evidence>
<dbReference type="EMBL" id="LZEX01000001">
    <property type="protein sequence ID" value="OBU11186.1"/>
    <property type="molecule type" value="Genomic_DNA"/>
</dbReference>
<comment type="caution">
    <text evidence="1">The sequence shown here is derived from an EMBL/GenBank/DDBJ whole genome shotgun (WGS) entry which is preliminary data.</text>
</comment>
<sequence>MPLTNKNKTANATTGACQTCKIPPACTLEAKIKFKEEEKIYRQDENFNVKFFHLIDLSNGANIFDDKHREEMSVPVEFTATAKKCISRNHNCPVGKVYAENFSGPIINFDNANAYKGRLAYLKKYEDLENEISPIDDLFDLLDTKVFSDNGCYQQRYRLILTECNGQPFYSIAPYDFQQYKKWFELNKEEIAESPEKIIYPVLSYASKLINPVDTFKDVLFKQGVRQLCSAKFIIAINRSVEANLKIKFSNKQEESDITTGQYIQKTAVNISGELISKIGTSEVSLKTEYELTQSYQQNVGDFNLLKKTNDLINFFVSSVSKSDKENDAFPILSFELIKPEMSVKGKNDLVLSKEKKLISRLTCDVGLDPMIGLKIQLDLLQSFISLFPARYGVTKAREVLAADEKKVKKGEDGAFLLAKINIVLELASKFTFSFKTDDTGDWGYVSPVLGFNVKVIGTASLESGARWNGISGFFNAEAAMSAKFYFELDEENNGKKGLRAIYYHDGLSAEVTTGYSVGVANDTPNDEGMNSENTTITPKSKPEKWVIIPKLKKADSTHIINFGD</sequence>
<gene>
    <name evidence="1" type="ORF">AYY17_00010</name>
</gene>
<proteinExistence type="predicted"/>
<reference evidence="1 2" key="1">
    <citation type="submission" date="2016-06" db="EMBL/GenBank/DDBJ databases">
        <authorList>
            <person name="Kjaerup R.B."/>
            <person name="Dalgaard T.S."/>
            <person name="Juul-Madsen H.R."/>
        </authorList>
    </citation>
    <scope>NUCLEOTIDE SEQUENCE [LARGE SCALE GENOMIC DNA]</scope>
    <source>
        <strain evidence="1 2">GCSL-Mp3</strain>
    </source>
</reference>
<protein>
    <submittedName>
        <fullName evidence="1">Uncharacterized protein</fullName>
    </submittedName>
</protein>
<organism evidence="1 2">
    <name type="scientific">Morganella psychrotolerans</name>
    <dbReference type="NCBI Taxonomy" id="368603"/>
    <lineage>
        <taxon>Bacteria</taxon>
        <taxon>Pseudomonadati</taxon>
        <taxon>Pseudomonadota</taxon>
        <taxon>Gammaproteobacteria</taxon>
        <taxon>Enterobacterales</taxon>
        <taxon>Morganellaceae</taxon>
        <taxon>Morganella</taxon>
    </lineage>
</organism>
<evidence type="ECO:0000313" key="2">
    <source>
        <dbReference type="Proteomes" id="UP000092247"/>
    </source>
</evidence>
<accession>A0A1B8HNW9</accession>